<sequence>MRTYQTNTVSRKLHIITKFLSHNSTCRLVYPKSDTCATCDDEYKSNYYSAVEAMQVDRRKLTPDTSTFDGFTTNHAITKTNNIKSVLLASIVVSQSRYSCLSCEAKKKSYVVPELKMLRIAAVPKLRAHS</sequence>
<organism evidence="1 2">
    <name type="scientific">Pieris brassicae</name>
    <name type="common">White butterfly</name>
    <name type="synonym">Large white butterfly</name>
    <dbReference type="NCBI Taxonomy" id="7116"/>
    <lineage>
        <taxon>Eukaryota</taxon>
        <taxon>Metazoa</taxon>
        <taxon>Ecdysozoa</taxon>
        <taxon>Arthropoda</taxon>
        <taxon>Hexapoda</taxon>
        <taxon>Insecta</taxon>
        <taxon>Pterygota</taxon>
        <taxon>Neoptera</taxon>
        <taxon>Endopterygota</taxon>
        <taxon>Lepidoptera</taxon>
        <taxon>Glossata</taxon>
        <taxon>Ditrysia</taxon>
        <taxon>Papilionoidea</taxon>
        <taxon>Pieridae</taxon>
        <taxon>Pierinae</taxon>
        <taxon>Pieris</taxon>
    </lineage>
</organism>
<comment type="caution">
    <text evidence="1">The sequence shown here is derived from an EMBL/GenBank/DDBJ whole genome shotgun (WGS) entry which is preliminary data.</text>
</comment>
<accession>A0A9P0XIM9</accession>
<gene>
    <name evidence="1" type="ORF">PIBRA_LOCUS12197</name>
</gene>
<proteinExistence type="predicted"/>
<protein>
    <submittedName>
        <fullName evidence="1">Uncharacterized protein</fullName>
    </submittedName>
</protein>
<dbReference type="AlphaFoldDB" id="A0A9P0XIM9"/>
<evidence type="ECO:0000313" key="1">
    <source>
        <dbReference type="EMBL" id="CAH4036396.1"/>
    </source>
</evidence>
<dbReference type="Proteomes" id="UP001152562">
    <property type="component" value="Unassembled WGS sequence"/>
</dbReference>
<name>A0A9P0XIM9_PIEBR</name>
<keyword evidence="2" id="KW-1185">Reference proteome</keyword>
<evidence type="ECO:0000313" key="2">
    <source>
        <dbReference type="Proteomes" id="UP001152562"/>
    </source>
</evidence>
<reference evidence="1" key="1">
    <citation type="submission" date="2022-05" db="EMBL/GenBank/DDBJ databases">
        <authorList>
            <person name="Okamura Y."/>
        </authorList>
    </citation>
    <scope>NUCLEOTIDE SEQUENCE</scope>
</reference>
<dbReference type="EMBL" id="CALOZG010000071">
    <property type="protein sequence ID" value="CAH4036396.1"/>
    <property type="molecule type" value="Genomic_DNA"/>
</dbReference>